<feature type="region of interest" description="Disordered" evidence="1">
    <location>
        <begin position="550"/>
        <end position="577"/>
    </location>
</feature>
<gene>
    <name evidence="3" type="ORF">C2E21_4311</name>
</gene>
<dbReference type="GO" id="GO:0008237">
    <property type="term" value="F:metallopeptidase activity"/>
    <property type="evidence" value="ECO:0007669"/>
    <property type="project" value="InterPro"/>
</dbReference>
<dbReference type="Pfam" id="PF01847">
    <property type="entry name" value="VHL"/>
    <property type="match status" value="1"/>
</dbReference>
<comment type="caution">
    <text evidence="3">The sequence shown here is derived from an EMBL/GenBank/DDBJ whole genome shotgun (WGS) entry which is preliminary data.</text>
</comment>
<evidence type="ECO:0000313" key="3">
    <source>
        <dbReference type="EMBL" id="PRW57012.1"/>
    </source>
</evidence>
<evidence type="ECO:0000256" key="1">
    <source>
        <dbReference type="SAM" id="MobiDB-lite"/>
    </source>
</evidence>
<name>A0A2P6TSG9_CHLSO</name>
<evidence type="ECO:0000313" key="4">
    <source>
        <dbReference type="Proteomes" id="UP000239899"/>
    </source>
</evidence>
<dbReference type="InterPro" id="IPR024053">
    <property type="entry name" value="VHL_beta_dom"/>
</dbReference>
<dbReference type="GO" id="GO:0006508">
    <property type="term" value="P:proteolysis"/>
    <property type="evidence" value="ECO:0007669"/>
    <property type="project" value="InterPro"/>
</dbReference>
<feature type="domain" description="Peptidase A2" evidence="2">
    <location>
        <begin position="154"/>
        <end position="191"/>
    </location>
</feature>
<dbReference type="Gene3D" id="2.60.40.780">
    <property type="entry name" value="von Hippel-Lindau disease tumour suppressor, beta domain"/>
    <property type="match status" value="1"/>
</dbReference>
<dbReference type="InterPro" id="IPR024079">
    <property type="entry name" value="MetalloPept_cat_dom_sf"/>
</dbReference>
<feature type="region of interest" description="Disordered" evidence="1">
    <location>
        <begin position="351"/>
        <end position="370"/>
    </location>
</feature>
<dbReference type="GO" id="GO:0004190">
    <property type="term" value="F:aspartic-type endopeptidase activity"/>
    <property type="evidence" value="ECO:0007669"/>
    <property type="project" value="InterPro"/>
</dbReference>
<dbReference type="PROSITE" id="PS50175">
    <property type="entry name" value="ASP_PROT_RETROV"/>
    <property type="match status" value="1"/>
</dbReference>
<evidence type="ECO:0000259" key="2">
    <source>
        <dbReference type="PROSITE" id="PS50175"/>
    </source>
</evidence>
<keyword evidence="4" id="KW-1185">Reference proteome</keyword>
<feature type="region of interest" description="Disordered" evidence="1">
    <location>
        <begin position="410"/>
        <end position="429"/>
    </location>
</feature>
<dbReference type="SUPFAM" id="SSF55486">
    <property type="entry name" value="Metalloproteases ('zincins'), catalytic domain"/>
    <property type="match status" value="1"/>
</dbReference>
<proteinExistence type="predicted"/>
<protein>
    <recommendedName>
        <fullName evidence="2">Peptidase A2 domain-containing protein</fullName>
    </recommendedName>
</protein>
<accession>A0A2P6TSG9</accession>
<dbReference type="Gene3D" id="3.40.390.10">
    <property type="entry name" value="Collagenase (Catalytic Domain)"/>
    <property type="match status" value="1"/>
</dbReference>
<sequence length="664" mass="72899">MQQEPGGEQEPELEVCVLRFASARSDVTARVCWVTDSGEEIEYGRLYPGCSFDQSTYTTHPWRLRDADTGALLAEYVGGTATITLLPDGVRCEPGLHCPPAADIHDPRWGTWRLRGAAAGCIPIWAADCVCQEAVCAAEHVVESMLRDADPAVLAALVDSGAKLAIIGREQVTSDLPMYRHLRGVLCGNGGGSYDDATRGLGGNPGCPTTSCGEENLLMLPGDRYRHENVLVHEFGHAVMDLGLPQEVRAEIEAAYCAACAGGGYDPGCYMMANASEYWAEGSQAWFEATVREDVTSGVNTRQKLKARDPALAALMLPGAAGSAAAAAAEPGSVSSLVYPWFILLSGPAGGAPDGQQPVTPPWERPAVGDGLDDVRRRIEQYVPPLSQEEKLQLVREQLRAEERRQLKKFADAEEQGGGGDDRSPLTPPWERFAEDVELAVVRQRVQQYGLRTVEEKIVTQLRKLLEEESNSLKLFARAEKAGNDDGMQLHHADWKTTREKIDVLLANPRMFAWKYGDLYDVETEGGKRVRQAVQLAAFVRQARAAPVRRDVSVQAGSSPDDQQPASPPWERPVVGDGLDDVRQRIRQHGPRSKEEKLMLMMQRLKAEEPGYLEGFARAEKEGDAAAMDTYQRAWKLVTEQLELLESNPAEFVRIYGLGYDLET</sequence>
<dbReference type="AlphaFoldDB" id="A0A2P6TSG9"/>
<dbReference type="InterPro" id="IPR001995">
    <property type="entry name" value="Peptidase_A2_cat"/>
</dbReference>
<dbReference type="EMBL" id="LHPG02000007">
    <property type="protein sequence ID" value="PRW57012.1"/>
    <property type="molecule type" value="Genomic_DNA"/>
</dbReference>
<dbReference type="InterPro" id="IPR036208">
    <property type="entry name" value="VHL_sf"/>
</dbReference>
<organism evidence="3 4">
    <name type="scientific">Chlorella sorokiniana</name>
    <name type="common">Freshwater green alga</name>
    <dbReference type="NCBI Taxonomy" id="3076"/>
    <lineage>
        <taxon>Eukaryota</taxon>
        <taxon>Viridiplantae</taxon>
        <taxon>Chlorophyta</taxon>
        <taxon>core chlorophytes</taxon>
        <taxon>Trebouxiophyceae</taxon>
        <taxon>Chlorellales</taxon>
        <taxon>Chlorellaceae</taxon>
        <taxon>Chlorella clade</taxon>
        <taxon>Chlorella</taxon>
    </lineage>
</organism>
<dbReference type="InterPro" id="IPR037140">
    <property type="entry name" value="VHL_beta_dom_sf"/>
</dbReference>
<reference evidence="3 4" key="1">
    <citation type="journal article" date="2018" name="Plant J.">
        <title>Genome sequences of Chlorella sorokiniana UTEX 1602 and Micractinium conductrix SAG 241.80: implications to maltose excretion by a green alga.</title>
        <authorList>
            <person name="Arriola M.B."/>
            <person name="Velmurugan N."/>
            <person name="Zhang Y."/>
            <person name="Plunkett M.H."/>
            <person name="Hondzo H."/>
            <person name="Barney B.M."/>
        </authorList>
    </citation>
    <scope>NUCLEOTIDE SEQUENCE [LARGE SCALE GENOMIC DNA]</scope>
    <source>
        <strain evidence="4">UTEX 1602</strain>
    </source>
</reference>
<dbReference type="OrthoDB" id="6132182at2759"/>
<dbReference type="SUPFAM" id="SSF49468">
    <property type="entry name" value="VHL"/>
    <property type="match status" value="1"/>
</dbReference>
<dbReference type="Proteomes" id="UP000239899">
    <property type="component" value="Unassembled WGS sequence"/>
</dbReference>